<dbReference type="InterPro" id="IPR000863">
    <property type="entry name" value="Sulfotransferase_dom"/>
</dbReference>
<dbReference type="GO" id="GO:0008146">
    <property type="term" value="F:sulfotransferase activity"/>
    <property type="evidence" value="ECO:0007669"/>
    <property type="project" value="InterPro"/>
</dbReference>
<evidence type="ECO:0000313" key="5">
    <source>
        <dbReference type="Proteomes" id="UP000326759"/>
    </source>
</evidence>
<keyword evidence="2" id="KW-0808">Transferase</keyword>
<comment type="caution">
    <text evidence="4">The sequence shown here is derived from an EMBL/GenBank/DDBJ whole genome shotgun (WGS) entry which is preliminary data.</text>
</comment>
<dbReference type="EMBL" id="SEYY01003271">
    <property type="protein sequence ID" value="KAB7504381.1"/>
    <property type="molecule type" value="Genomic_DNA"/>
</dbReference>
<sequence>MSLKSGHRIVPLLFEEAEKQYQHFRGFRTGTIRLDPDGWFFKTPFIIFADKYYDFKFKPSDVVIMTYPKSGTTWTQEIVIYMARDPRDVVLSYYHYSRLLNVMDFVGSMTDFVEHFVNDTLAFGPFWTHLKEAWNKRSHPNIHYCFYEDMKANPKEEIIRIKKFLDLDITENQINDIVHYTSFQEMSKREDKNVMGSDINGINSKILNKDGGFFRKGIFSSFSPISFALN</sequence>
<dbReference type="PANTHER" id="PTHR11783">
    <property type="entry name" value="SULFOTRANSFERASE SULT"/>
    <property type="match status" value="1"/>
</dbReference>
<protein>
    <recommendedName>
        <fullName evidence="3">Sulfotransferase domain-containing protein</fullName>
    </recommendedName>
</protein>
<dbReference type="Gene3D" id="3.40.50.300">
    <property type="entry name" value="P-loop containing nucleotide triphosphate hydrolases"/>
    <property type="match status" value="2"/>
</dbReference>
<evidence type="ECO:0000256" key="1">
    <source>
        <dbReference type="ARBA" id="ARBA00005771"/>
    </source>
</evidence>
<proteinExistence type="inferred from homology"/>
<dbReference type="AlphaFoldDB" id="A0A5N5TCV8"/>
<reference evidence="4 5" key="1">
    <citation type="journal article" date="2019" name="PLoS Biol.">
        <title>Sex chromosomes control vertical transmission of feminizing Wolbachia symbionts in an isopod.</title>
        <authorList>
            <person name="Becking T."/>
            <person name="Chebbi M.A."/>
            <person name="Giraud I."/>
            <person name="Moumen B."/>
            <person name="Laverre T."/>
            <person name="Caubet Y."/>
            <person name="Peccoud J."/>
            <person name="Gilbert C."/>
            <person name="Cordaux R."/>
        </authorList>
    </citation>
    <scope>NUCLEOTIDE SEQUENCE [LARGE SCALE GENOMIC DNA]</scope>
    <source>
        <strain evidence="4">ANa2</strain>
        <tissue evidence="4">Whole body excluding digestive tract and cuticle</tissue>
    </source>
</reference>
<evidence type="ECO:0000256" key="2">
    <source>
        <dbReference type="ARBA" id="ARBA00022679"/>
    </source>
</evidence>
<name>A0A5N5TCV8_9CRUS</name>
<keyword evidence="5" id="KW-1185">Reference proteome</keyword>
<dbReference type="Pfam" id="PF00685">
    <property type="entry name" value="Sulfotransfer_1"/>
    <property type="match status" value="1"/>
</dbReference>
<dbReference type="Proteomes" id="UP000326759">
    <property type="component" value="Unassembled WGS sequence"/>
</dbReference>
<comment type="similarity">
    <text evidence="1">Belongs to the sulfotransferase 1 family.</text>
</comment>
<dbReference type="InterPro" id="IPR027417">
    <property type="entry name" value="P-loop_NTPase"/>
</dbReference>
<dbReference type="OrthoDB" id="205623at2759"/>
<gene>
    <name evidence="4" type="ORF">Anas_10895</name>
</gene>
<dbReference type="SUPFAM" id="SSF52540">
    <property type="entry name" value="P-loop containing nucleoside triphosphate hydrolases"/>
    <property type="match status" value="1"/>
</dbReference>
<accession>A0A5N5TCV8</accession>
<organism evidence="4 5">
    <name type="scientific">Armadillidium nasatum</name>
    <dbReference type="NCBI Taxonomy" id="96803"/>
    <lineage>
        <taxon>Eukaryota</taxon>
        <taxon>Metazoa</taxon>
        <taxon>Ecdysozoa</taxon>
        <taxon>Arthropoda</taxon>
        <taxon>Crustacea</taxon>
        <taxon>Multicrustacea</taxon>
        <taxon>Malacostraca</taxon>
        <taxon>Eumalacostraca</taxon>
        <taxon>Peracarida</taxon>
        <taxon>Isopoda</taxon>
        <taxon>Oniscidea</taxon>
        <taxon>Crinocheta</taxon>
        <taxon>Armadillidiidae</taxon>
        <taxon>Armadillidium</taxon>
    </lineage>
</organism>
<feature type="domain" description="Sulfotransferase" evidence="3">
    <location>
        <begin position="79"/>
        <end position="221"/>
    </location>
</feature>
<evidence type="ECO:0000313" key="4">
    <source>
        <dbReference type="EMBL" id="KAB7504381.1"/>
    </source>
</evidence>
<evidence type="ECO:0000259" key="3">
    <source>
        <dbReference type="Pfam" id="PF00685"/>
    </source>
</evidence>